<evidence type="ECO:0000256" key="3">
    <source>
        <dbReference type="ARBA" id="ARBA00022927"/>
    </source>
</evidence>
<feature type="compositionally biased region" description="Low complexity" evidence="6">
    <location>
        <begin position="236"/>
        <end position="256"/>
    </location>
</feature>
<feature type="compositionally biased region" description="Polar residues" evidence="6">
    <location>
        <begin position="222"/>
        <end position="233"/>
    </location>
</feature>
<dbReference type="FunFam" id="1.10.220.20:FF:000002">
    <property type="entry name" value="Brefeldin A-inhibited guanine nucleotide-exchange protein 1"/>
    <property type="match status" value="1"/>
</dbReference>
<feature type="domain" description="SEC7" evidence="7">
    <location>
        <begin position="746"/>
        <end position="934"/>
    </location>
</feature>
<proteinExistence type="predicted"/>
<feature type="region of interest" description="Disordered" evidence="6">
    <location>
        <begin position="222"/>
        <end position="265"/>
    </location>
</feature>
<dbReference type="Gene3D" id="1.10.220.20">
    <property type="match status" value="1"/>
</dbReference>
<dbReference type="GO" id="GO:0015031">
    <property type="term" value="P:protein transport"/>
    <property type="evidence" value="ECO:0007669"/>
    <property type="project" value="UniProtKB-KW"/>
</dbReference>
<feature type="region of interest" description="Disordered" evidence="6">
    <location>
        <begin position="677"/>
        <end position="746"/>
    </location>
</feature>
<dbReference type="InterPro" id="IPR046455">
    <property type="entry name" value="Sec7/BIG1-like_C"/>
</dbReference>
<evidence type="ECO:0000313" key="9">
    <source>
        <dbReference type="Proteomes" id="UP001209540"/>
    </source>
</evidence>
<feature type="compositionally biased region" description="Polar residues" evidence="6">
    <location>
        <begin position="1"/>
        <end position="16"/>
    </location>
</feature>
<feature type="compositionally biased region" description="Low complexity" evidence="6">
    <location>
        <begin position="605"/>
        <end position="614"/>
    </location>
</feature>
<name>A0AAD5JZM8_9FUNG</name>
<evidence type="ECO:0000259" key="7">
    <source>
        <dbReference type="PROSITE" id="PS50190"/>
    </source>
</evidence>
<dbReference type="Pfam" id="PF01369">
    <property type="entry name" value="Sec7"/>
    <property type="match status" value="1"/>
</dbReference>
<keyword evidence="3" id="KW-0653">Protein transport</keyword>
<comment type="caution">
    <text evidence="8">The sequence shown here is derived from an EMBL/GenBank/DDBJ whole genome shotgun (WGS) entry which is preliminary data.</text>
</comment>
<evidence type="ECO:0000256" key="4">
    <source>
        <dbReference type="ARBA" id="ARBA00023136"/>
    </source>
</evidence>
<reference evidence="8" key="1">
    <citation type="journal article" date="2022" name="IScience">
        <title>Evolution of zygomycete secretomes and the origins of terrestrial fungal ecologies.</title>
        <authorList>
            <person name="Chang Y."/>
            <person name="Wang Y."/>
            <person name="Mondo S."/>
            <person name="Ahrendt S."/>
            <person name="Andreopoulos W."/>
            <person name="Barry K."/>
            <person name="Beard J."/>
            <person name="Benny G.L."/>
            <person name="Blankenship S."/>
            <person name="Bonito G."/>
            <person name="Cuomo C."/>
            <person name="Desiro A."/>
            <person name="Gervers K.A."/>
            <person name="Hundley H."/>
            <person name="Kuo A."/>
            <person name="LaButti K."/>
            <person name="Lang B.F."/>
            <person name="Lipzen A."/>
            <person name="O'Donnell K."/>
            <person name="Pangilinan J."/>
            <person name="Reynolds N."/>
            <person name="Sandor L."/>
            <person name="Smith M.E."/>
            <person name="Tsang A."/>
            <person name="Grigoriev I.V."/>
            <person name="Stajich J.E."/>
            <person name="Spatafora J.W."/>
        </authorList>
    </citation>
    <scope>NUCLEOTIDE SEQUENCE</scope>
    <source>
        <strain evidence="8">RSA 2281</strain>
    </source>
</reference>
<dbReference type="InterPro" id="IPR023394">
    <property type="entry name" value="Sec7_C_sf"/>
</dbReference>
<dbReference type="InterPro" id="IPR032691">
    <property type="entry name" value="Mon2/Sec7/BIG1-like_HUS"/>
</dbReference>
<feature type="compositionally biased region" description="Polar residues" evidence="6">
    <location>
        <begin position="327"/>
        <end position="339"/>
    </location>
</feature>
<protein>
    <recommendedName>
        <fullName evidence="7">SEC7 domain-containing protein</fullName>
    </recommendedName>
</protein>
<feature type="compositionally biased region" description="Polar residues" evidence="6">
    <location>
        <begin position="723"/>
        <end position="736"/>
    </location>
</feature>
<keyword evidence="4" id="KW-0472">Membrane</keyword>
<feature type="region of interest" description="Disordered" evidence="6">
    <location>
        <begin position="1"/>
        <end position="25"/>
    </location>
</feature>
<dbReference type="SUPFAM" id="SSF48425">
    <property type="entry name" value="Sec7 domain"/>
    <property type="match status" value="1"/>
</dbReference>
<evidence type="ECO:0000313" key="8">
    <source>
        <dbReference type="EMBL" id="KAI9262200.1"/>
    </source>
</evidence>
<evidence type="ECO:0000256" key="2">
    <source>
        <dbReference type="ARBA" id="ARBA00022490"/>
    </source>
</evidence>
<dbReference type="SMART" id="SM00222">
    <property type="entry name" value="Sec7"/>
    <property type="match status" value="1"/>
</dbReference>
<dbReference type="InterPro" id="IPR032629">
    <property type="entry name" value="DCB_dom"/>
</dbReference>
<dbReference type="Proteomes" id="UP001209540">
    <property type="component" value="Unassembled WGS sequence"/>
</dbReference>
<keyword evidence="2" id="KW-0963">Cytoplasm</keyword>
<feature type="compositionally biased region" description="Low complexity" evidence="6">
    <location>
        <begin position="704"/>
        <end position="713"/>
    </location>
</feature>
<dbReference type="GO" id="GO:0005085">
    <property type="term" value="F:guanyl-nucleotide exchange factor activity"/>
    <property type="evidence" value="ECO:0007669"/>
    <property type="project" value="InterPro"/>
</dbReference>
<evidence type="ECO:0000256" key="5">
    <source>
        <dbReference type="ARBA" id="ARBA00060451"/>
    </source>
</evidence>
<organism evidence="8 9">
    <name type="scientific">Phascolomyces articulosus</name>
    <dbReference type="NCBI Taxonomy" id="60185"/>
    <lineage>
        <taxon>Eukaryota</taxon>
        <taxon>Fungi</taxon>
        <taxon>Fungi incertae sedis</taxon>
        <taxon>Mucoromycota</taxon>
        <taxon>Mucoromycotina</taxon>
        <taxon>Mucoromycetes</taxon>
        <taxon>Mucorales</taxon>
        <taxon>Lichtheimiaceae</taxon>
        <taxon>Phascolomyces</taxon>
    </lineage>
</organism>
<dbReference type="PANTHER" id="PTHR10663">
    <property type="entry name" value="GUANYL-NUCLEOTIDE EXCHANGE FACTOR"/>
    <property type="match status" value="1"/>
</dbReference>
<dbReference type="PROSITE" id="PS50190">
    <property type="entry name" value="SEC7"/>
    <property type="match status" value="1"/>
</dbReference>
<evidence type="ECO:0000256" key="6">
    <source>
        <dbReference type="SAM" id="MobiDB-lite"/>
    </source>
</evidence>
<gene>
    <name evidence="8" type="ORF">BDA99DRAFT_510506</name>
</gene>
<dbReference type="Gene3D" id="1.10.1000.11">
    <property type="entry name" value="Arf Nucleotide-binding Site Opener,domain 2"/>
    <property type="match status" value="1"/>
</dbReference>
<dbReference type="FunFam" id="1.10.1000.11:FF:000003">
    <property type="entry name" value="Brefeldin A-inhibited guanine nucleotide-exchange protein 1"/>
    <property type="match status" value="1"/>
</dbReference>
<feature type="region of interest" description="Disordered" evidence="6">
    <location>
        <begin position="592"/>
        <end position="645"/>
    </location>
</feature>
<dbReference type="GO" id="GO:0032012">
    <property type="term" value="P:regulation of ARF protein signal transduction"/>
    <property type="evidence" value="ECO:0007669"/>
    <property type="project" value="InterPro"/>
</dbReference>
<dbReference type="GO" id="GO:0030663">
    <property type="term" value="C:COPI-coated vesicle membrane"/>
    <property type="evidence" value="ECO:0007669"/>
    <property type="project" value="UniProtKB-SubCell"/>
</dbReference>
<evidence type="ECO:0000256" key="1">
    <source>
        <dbReference type="ARBA" id="ARBA00022448"/>
    </source>
</evidence>
<dbReference type="CDD" id="cd00171">
    <property type="entry name" value="Sec7"/>
    <property type="match status" value="1"/>
</dbReference>
<dbReference type="Pfam" id="PF20252">
    <property type="entry name" value="BIG2_C"/>
    <property type="match status" value="1"/>
</dbReference>
<feature type="compositionally biased region" description="Polar residues" evidence="6">
    <location>
        <begin position="629"/>
        <end position="645"/>
    </location>
</feature>
<dbReference type="EMBL" id="JAIXMP010000014">
    <property type="protein sequence ID" value="KAI9262200.1"/>
    <property type="molecule type" value="Genomic_DNA"/>
</dbReference>
<keyword evidence="1" id="KW-0813">Transport</keyword>
<dbReference type="Pfam" id="PF09324">
    <property type="entry name" value="Sec7-like_HDS"/>
    <property type="match status" value="1"/>
</dbReference>
<reference evidence="8" key="2">
    <citation type="submission" date="2023-02" db="EMBL/GenBank/DDBJ databases">
        <authorList>
            <consortium name="DOE Joint Genome Institute"/>
            <person name="Mondo S.J."/>
            <person name="Chang Y."/>
            <person name="Wang Y."/>
            <person name="Ahrendt S."/>
            <person name="Andreopoulos W."/>
            <person name="Barry K."/>
            <person name="Beard J."/>
            <person name="Benny G.L."/>
            <person name="Blankenship S."/>
            <person name="Bonito G."/>
            <person name="Cuomo C."/>
            <person name="Desiro A."/>
            <person name="Gervers K.A."/>
            <person name="Hundley H."/>
            <person name="Kuo A."/>
            <person name="LaButti K."/>
            <person name="Lang B.F."/>
            <person name="Lipzen A."/>
            <person name="O'Donnell K."/>
            <person name="Pangilinan J."/>
            <person name="Reynolds N."/>
            <person name="Sandor L."/>
            <person name="Smith M.W."/>
            <person name="Tsang A."/>
            <person name="Grigoriev I.V."/>
            <person name="Stajich J.E."/>
            <person name="Spatafora J.W."/>
        </authorList>
    </citation>
    <scope>NUCLEOTIDE SEQUENCE</scope>
    <source>
        <strain evidence="8">RSA 2281</strain>
    </source>
</reference>
<feature type="region of interest" description="Disordered" evidence="6">
    <location>
        <begin position="310"/>
        <end position="393"/>
    </location>
</feature>
<accession>A0AAD5JZM8</accession>
<feature type="compositionally biased region" description="Basic and acidic residues" evidence="6">
    <location>
        <begin position="694"/>
        <end position="703"/>
    </location>
</feature>
<feature type="region of interest" description="Disordered" evidence="6">
    <location>
        <begin position="1662"/>
        <end position="1681"/>
    </location>
</feature>
<dbReference type="PANTHER" id="PTHR10663:SF375">
    <property type="entry name" value="LD29171P"/>
    <property type="match status" value="1"/>
</dbReference>
<comment type="subcellular location">
    <subcellularLocation>
        <location evidence="5">Cytoplasmic vesicle</location>
        <location evidence="5">COPI-coated vesicle membrane</location>
    </subcellularLocation>
</comment>
<keyword evidence="9" id="KW-1185">Reference proteome</keyword>
<dbReference type="InterPro" id="IPR035999">
    <property type="entry name" value="Sec7_dom_sf"/>
</dbReference>
<dbReference type="Pfam" id="PF12783">
    <property type="entry name" value="Sec7-like_HUS"/>
    <property type="match status" value="1"/>
</dbReference>
<dbReference type="Pfam" id="PF16213">
    <property type="entry name" value="DCB"/>
    <property type="match status" value="1"/>
</dbReference>
<dbReference type="SUPFAM" id="SSF48371">
    <property type="entry name" value="ARM repeat"/>
    <property type="match status" value="1"/>
</dbReference>
<dbReference type="InterPro" id="IPR000904">
    <property type="entry name" value="Sec7_dom"/>
</dbReference>
<dbReference type="InterPro" id="IPR016024">
    <property type="entry name" value="ARM-type_fold"/>
</dbReference>
<sequence length="1907" mass="213909">MATSPTTSSHNLSSPGSTRTSMTSSQATSSAVFVLNALDKIANTKEGRKNKNLKEVVQNAQNMLKTGEDPPQGQTRSTIILSALQAAIDTRSANLMTIALDCLGKFITYNYLADIEDEATQSQVMERVVDSICDCFIGEETDEKVQLQIVKTLLDAVYSSNNPIHQSALLKAVRTTYNIFLLSRNSANQNIAQITLTQMVDHIFRRIKVNSLPVYTGTAVSTTSLNDMTSPRHTTAKSPSSSTNNVSASTTTAAAGTKEKAEEDTTFQQQIIVEASMARSEMDRKLPSGKANDNSEEFLNDTANVFQEEHVESTTTTTVTNEKSESQQQEDVNGQQNNGVKVADEKEVLEMESEEITPVTEETLVTTNGDDTDAATTSRGSFEDDVHPPTSAETETDLYIKDSILVFRALCKLSKKPISSEWGNDMRSYSMRSKLLSLHLILTILTSHMNVFTSPSVVFTATSNDAGVHRVNPFIQEVKQYLCPSLGRNAFSVVPQVFDITLEILSKVVQSLRVFLKKEIEVFFREIFLRILEMRTASMQQKHSLLKVVLRICNDPQTLVDVYLNYDCDESSLDNVYERLVNILSKITTTHSYPHNNKDHHDTHSSSSNSSISSHSKHSKSVMIPPPLTTDTVQSNDRQAANGSPLQESAIRFRSLECLVAVLRSLVSWYMNGSVSVSAGSKTDDDQSSGNTPRESEDIRQSSDRLTSLSNSSAARLSPGIDGTSSDPHLNGSGETPSPPLDDPEQFENLKHRKRVLQEGIRLFNWKPKKGMQLLVHNGFFDGSDPLSVAQFLLNTEGLSKTEIGEYLGEVDDFNVSVMHAFVDELDFFNMNFVDALRHLLQTFRLPGEGQKIDRFMLKFAERYVHFNPNTFANAETAYVLAYSVILLNTDLHSPRVKRRMTLDDFIKNNRGIDDGADISSELLETLYDEIQKNEIKLKDEVEAAQDAALFTAPGNSGGALNMMGLQNALVSAGIARDVRREAYQAATEEMGSKTEAVFRNMLASRRRAGENETITFYSASHIEHVRPMFEVAWTAFLAGISGPLQESDDLETVQLCLDGFKAAIRIICLFHTVESEDVELQRGAFVTTLTKFTFLSNLNEMKPKNVEAIRTLLEVAAVDGNYLKSSWKEILSTVSQLERFQLITSGVDQGALPDFTTKRPPQQAAMAKNSADIRRSSSFNYARKPSRGNTQLSVTEEVASAGSSQSLVLAADKLFTATVNLNGNAIVDFVKALCETSWEEIVSSAHLEHPRMYSLQKLVEISYYNMNRIRMEWSNIWAILGEYFNKVACQSNFNVAFFALDSLRQLSMQFLEKEELPHFKFQKDFLMPFREVLANNPDVAIKDMVLRCLSQMILAKAQNIRSGWKTMLAVFSTGARETSETIVQMTFDIVRSVTNERFNDIVSNGTFPDYISCLTEFAKNKKFQKISLPALDMILDTIPRMLSIAEKNKTIEITDAHGPGPQTTQSGDDFLVKFWFAVLFGFREVTMKSDDVEVRKRSLQYLFDTLKQHGSRYPAEFWSTISRQIVFPLFDDLKQNSVHHRNMSPEDLSVWVSTTMIEALRNVVDLYTFYFDNMKGMMRHVLGLFGICITQDNDTLARIGCECLEQYIETNVEKFDNECWDLVTETFDNLFEKTTAYGLFDDTKDLVEKVKNTSLTEGQSLNNFELPPVPPPSSQEGTVSTSTGIIAGQTEVSEDRQRGFQQVIVKCVLQLMLIQTVNELLGKDTVYCAFPAGHLMDLMECLGKSFHFAKHFNEDSDLRMALWRFGFMKQLPNLLKQETSSGGCYVSVLMRMYANLENISDRDERRDEIEKTLIPLCNEIFTLYTELDHETKPKNIAAWTPVVISILNGLAQLQDEDFLKHVPQFYLPAVELLGQEQMLPEIRGALRTLLLRVGRTYKITTTTNTQ</sequence>
<dbReference type="InterPro" id="IPR015403">
    <property type="entry name" value="Mon2/Sec7/BIG1-like_HDS"/>
</dbReference>